<organism evidence="1">
    <name type="scientific">marine metagenome</name>
    <dbReference type="NCBI Taxonomy" id="408172"/>
    <lineage>
        <taxon>unclassified sequences</taxon>
        <taxon>metagenomes</taxon>
        <taxon>ecological metagenomes</taxon>
    </lineage>
</organism>
<protein>
    <submittedName>
        <fullName evidence="1">Uncharacterized protein</fullName>
    </submittedName>
</protein>
<reference evidence="1" key="1">
    <citation type="submission" date="2018-05" db="EMBL/GenBank/DDBJ databases">
        <authorList>
            <person name="Lanie J.A."/>
            <person name="Ng W.-L."/>
            <person name="Kazmierczak K.M."/>
            <person name="Andrzejewski T.M."/>
            <person name="Davidsen T.M."/>
            <person name="Wayne K.J."/>
            <person name="Tettelin H."/>
            <person name="Glass J.I."/>
            <person name="Rusch D."/>
            <person name="Podicherti R."/>
            <person name="Tsui H.-C.T."/>
            <person name="Winkler M.E."/>
        </authorList>
    </citation>
    <scope>NUCLEOTIDE SEQUENCE</scope>
</reference>
<accession>A0A382J5T3</accession>
<evidence type="ECO:0000313" key="1">
    <source>
        <dbReference type="EMBL" id="SVC07246.1"/>
    </source>
</evidence>
<dbReference type="EMBL" id="UINC01071952">
    <property type="protein sequence ID" value="SVC07246.1"/>
    <property type="molecule type" value="Genomic_DNA"/>
</dbReference>
<dbReference type="AlphaFoldDB" id="A0A382J5T3"/>
<sequence>MKESYAVDHPAEVPHVNPTGRIWIGEPLGG</sequence>
<name>A0A382J5T3_9ZZZZ</name>
<gene>
    <name evidence="1" type="ORF">METZ01_LOCUS260100</name>
</gene>
<proteinExistence type="predicted"/>